<dbReference type="InterPro" id="IPR011025">
    <property type="entry name" value="GproteinA_insert"/>
</dbReference>
<feature type="binding site" evidence="5">
    <location>
        <begin position="44"/>
        <end position="49"/>
    </location>
    <ligand>
        <name>GTP</name>
        <dbReference type="ChEBI" id="CHEBI:37565"/>
    </ligand>
</feature>
<evidence type="ECO:0000256" key="2">
    <source>
        <dbReference type="ARBA" id="ARBA00022741"/>
    </source>
</evidence>
<dbReference type="GO" id="GO:0005737">
    <property type="term" value="C:cytoplasm"/>
    <property type="evidence" value="ECO:0007669"/>
    <property type="project" value="TreeGrafter"/>
</dbReference>
<feature type="binding site" evidence="6">
    <location>
        <position position="48"/>
    </location>
    <ligand>
        <name>Mg(2+)</name>
        <dbReference type="ChEBI" id="CHEBI:18420"/>
    </ligand>
</feature>
<dbReference type="PANTHER" id="PTHR10218">
    <property type="entry name" value="GTP-BINDING PROTEIN ALPHA SUBUNIT"/>
    <property type="match status" value="1"/>
</dbReference>
<dbReference type="GO" id="GO:0005834">
    <property type="term" value="C:heterotrimeric G-protein complex"/>
    <property type="evidence" value="ECO:0007669"/>
    <property type="project" value="InterPro"/>
</dbReference>
<dbReference type="Pfam" id="PF00503">
    <property type="entry name" value="G-alpha"/>
    <property type="match status" value="1"/>
</dbReference>
<dbReference type="InterPro" id="IPR027417">
    <property type="entry name" value="P-loop_NTPase"/>
</dbReference>
<dbReference type="EMBL" id="JANTQA010000062">
    <property type="protein sequence ID" value="KAJ3427534.1"/>
    <property type="molecule type" value="Genomic_DNA"/>
</dbReference>
<dbReference type="Gene3D" id="1.10.400.10">
    <property type="entry name" value="GI Alpha 1, domain 2-like"/>
    <property type="match status" value="1"/>
</dbReference>
<keyword evidence="2 5" id="KW-0547">Nucleotide-binding</keyword>
<keyword evidence="3 5" id="KW-0342">GTP-binding</keyword>
<dbReference type="Gene3D" id="3.40.50.300">
    <property type="entry name" value="P-loop containing nucleotide triphosphate hydrolases"/>
    <property type="match status" value="1"/>
</dbReference>
<dbReference type="InterPro" id="IPR001019">
    <property type="entry name" value="Gprotein_alpha_su"/>
</dbReference>
<dbReference type="CDD" id="cd00066">
    <property type="entry name" value="G-alpha"/>
    <property type="match status" value="1"/>
</dbReference>
<dbReference type="GO" id="GO:0005525">
    <property type="term" value="F:GTP binding"/>
    <property type="evidence" value="ECO:0007669"/>
    <property type="project" value="UniProtKB-KW"/>
</dbReference>
<dbReference type="GO" id="GO:0031683">
    <property type="term" value="F:G-protein beta/gamma-subunit complex binding"/>
    <property type="evidence" value="ECO:0007669"/>
    <property type="project" value="InterPro"/>
</dbReference>
<dbReference type="GO" id="GO:0046872">
    <property type="term" value="F:metal ion binding"/>
    <property type="evidence" value="ECO:0007669"/>
    <property type="project" value="UniProtKB-KW"/>
</dbReference>
<evidence type="ECO:0000313" key="7">
    <source>
        <dbReference type="EMBL" id="KAJ3427534.1"/>
    </source>
</evidence>
<sequence length="346" mass="40098">MCGCQPTKLNDLESKISESINKKMIQEDVYQEGVVQMLLLGPGESGKSTIIKQIKQIFLGGFTKREIKEYREAVYSNVVEAIQTLIRGTKKFDFKLSNKKSIRFSKQLLKLPFNIRLTEEICKKIAFVYNDPVIQKVLLRGKEIQLIESTKYFLDRVELVGSEKYIPSTKDICKTRVRSTGISETLFAFQIIDVGGQRNERKKWIHCFENISVVIFVAAISEYDQTLFEETNTNRMSECLMLWKEITNSRWLQNASEILFLNKVDLFEEKIKSEPLGNWFEDYEGGTDPEKAKIFLLNKFLALNKNPDKNLFTFFTIAIDKDSIRNVFVSMKHSLKDRKMDESGLI</sequence>
<evidence type="ECO:0000256" key="4">
    <source>
        <dbReference type="ARBA" id="ARBA00023224"/>
    </source>
</evidence>
<keyword evidence="4" id="KW-0807">Transducer</keyword>
<dbReference type="GO" id="GO:0007188">
    <property type="term" value="P:adenylate cyclase-modulating G protein-coupled receptor signaling pathway"/>
    <property type="evidence" value="ECO:0007669"/>
    <property type="project" value="TreeGrafter"/>
</dbReference>
<evidence type="ECO:0000256" key="5">
    <source>
        <dbReference type="PIRSR" id="PIRSR601019-1"/>
    </source>
</evidence>
<dbReference type="GO" id="GO:0003924">
    <property type="term" value="F:GTPase activity"/>
    <property type="evidence" value="ECO:0007669"/>
    <property type="project" value="InterPro"/>
</dbReference>
<dbReference type="Proteomes" id="UP001146793">
    <property type="component" value="Unassembled WGS sequence"/>
</dbReference>
<evidence type="ECO:0000313" key="8">
    <source>
        <dbReference type="Proteomes" id="UP001146793"/>
    </source>
</evidence>
<keyword evidence="6" id="KW-0460">Magnesium</keyword>
<organism evidence="7 8">
    <name type="scientific">Anaeramoeba flamelloides</name>
    <dbReference type="NCBI Taxonomy" id="1746091"/>
    <lineage>
        <taxon>Eukaryota</taxon>
        <taxon>Metamonada</taxon>
        <taxon>Anaeramoebidae</taxon>
        <taxon>Anaeramoeba</taxon>
    </lineage>
</organism>
<accession>A0AAV7YFS1</accession>
<evidence type="ECO:0000256" key="3">
    <source>
        <dbReference type="ARBA" id="ARBA00023134"/>
    </source>
</evidence>
<dbReference type="SUPFAM" id="SSF47895">
    <property type="entry name" value="Transducin (alpha subunit), insertion domain"/>
    <property type="match status" value="1"/>
</dbReference>
<dbReference type="InterPro" id="IPR002975">
    <property type="entry name" value="Fungi_Gprotein_alpha"/>
</dbReference>
<gene>
    <name evidence="7" type="ORF">M0812_26048</name>
</gene>
<dbReference type="PRINTS" id="PR00318">
    <property type="entry name" value="GPROTEINA"/>
</dbReference>
<dbReference type="GO" id="GO:0001664">
    <property type="term" value="F:G protein-coupled receptor binding"/>
    <property type="evidence" value="ECO:0007669"/>
    <property type="project" value="InterPro"/>
</dbReference>
<feature type="binding site" evidence="5">
    <location>
        <begin position="262"/>
        <end position="265"/>
    </location>
    <ligand>
        <name>GTP</name>
        <dbReference type="ChEBI" id="CHEBI:37565"/>
    </ligand>
</feature>
<evidence type="ECO:0000256" key="6">
    <source>
        <dbReference type="PIRSR" id="PIRSR601019-2"/>
    </source>
</evidence>
<dbReference type="FunFam" id="3.40.50.300:FF:000692">
    <property type="entry name" value="Guanine nucleotide-binding protein subunit alpha"/>
    <property type="match status" value="1"/>
</dbReference>
<dbReference type="PROSITE" id="PS51882">
    <property type="entry name" value="G_ALPHA"/>
    <property type="match status" value="1"/>
</dbReference>
<dbReference type="AlphaFoldDB" id="A0AAV7YFS1"/>
<dbReference type="PANTHER" id="PTHR10218:SF302">
    <property type="entry name" value="GUANINE NUCLEOTIDE-BINDING PROTEIN ALPHA-5 SUBUNIT"/>
    <property type="match status" value="1"/>
</dbReference>
<evidence type="ECO:0000256" key="1">
    <source>
        <dbReference type="ARBA" id="ARBA00022723"/>
    </source>
</evidence>
<feature type="binding site" evidence="5">
    <location>
        <begin position="193"/>
        <end position="197"/>
    </location>
    <ligand>
        <name>GTP</name>
        <dbReference type="ChEBI" id="CHEBI:37565"/>
    </ligand>
</feature>
<feature type="binding site" evidence="6">
    <location>
        <position position="179"/>
    </location>
    <ligand>
        <name>Mg(2+)</name>
        <dbReference type="ChEBI" id="CHEBI:18420"/>
    </ligand>
</feature>
<protein>
    <submittedName>
        <fullName evidence="7">Guanine nucleotide-binding protein g(O) subunit alpha</fullName>
    </submittedName>
</protein>
<name>A0AAV7YFS1_9EUKA</name>
<reference evidence="7" key="1">
    <citation type="submission" date="2022-08" db="EMBL/GenBank/DDBJ databases">
        <title>Novel sulphate-reducing endosymbionts in the free-living metamonad Anaeramoeba.</title>
        <authorList>
            <person name="Jerlstrom-Hultqvist J."/>
            <person name="Cepicka I."/>
            <person name="Gallot-Lavallee L."/>
            <person name="Salas-Leiva D."/>
            <person name="Curtis B.A."/>
            <person name="Zahonova K."/>
            <person name="Pipaliya S."/>
            <person name="Dacks J."/>
            <person name="Roger A.J."/>
        </authorList>
    </citation>
    <scope>NUCLEOTIDE SEQUENCE</scope>
    <source>
        <strain evidence="7">Busselton2</strain>
    </source>
</reference>
<proteinExistence type="predicted"/>
<feature type="binding site" evidence="5">
    <location>
        <position position="318"/>
    </location>
    <ligand>
        <name>GTP</name>
        <dbReference type="ChEBI" id="CHEBI:37565"/>
    </ligand>
</feature>
<dbReference type="PRINTS" id="PR01241">
    <property type="entry name" value="GPROTEINAFNG"/>
</dbReference>
<dbReference type="SMART" id="SM00275">
    <property type="entry name" value="G_alpha"/>
    <property type="match status" value="1"/>
</dbReference>
<dbReference type="SUPFAM" id="SSF52540">
    <property type="entry name" value="P-loop containing nucleoside triphosphate hydrolases"/>
    <property type="match status" value="1"/>
</dbReference>
<comment type="caution">
    <text evidence="7">The sequence shown here is derived from an EMBL/GenBank/DDBJ whole genome shotgun (WGS) entry which is preliminary data.</text>
</comment>
<keyword evidence="1 6" id="KW-0479">Metal-binding</keyword>